<dbReference type="InterPro" id="IPR006913">
    <property type="entry name" value="CENP-V/GFA"/>
</dbReference>
<evidence type="ECO:0000313" key="7">
    <source>
        <dbReference type="Proteomes" id="UP000594034"/>
    </source>
</evidence>
<dbReference type="Gene3D" id="3.90.1590.10">
    <property type="entry name" value="glutathione-dependent formaldehyde- activating enzyme (gfa)"/>
    <property type="match status" value="1"/>
</dbReference>
<keyword evidence="7" id="KW-1185">Reference proteome</keyword>
<accession>A0A5J6WS62</accession>
<proteinExistence type="inferred from homology"/>
<dbReference type="GO" id="GO:0016846">
    <property type="term" value="F:carbon-sulfur lyase activity"/>
    <property type="evidence" value="ECO:0007669"/>
    <property type="project" value="InterPro"/>
</dbReference>
<dbReference type="Proteomes" id="UP000594034">
    <property type="component" value="Chromosome"/>
</dbReference>
<keyword evidence="2" id="KW-0479">Metal-binding</keyword>
<dbReference type="RefSeq" id="WP_193003489.1">
    <property type="nucleotide sequence ID" value="NZ_CP040449.1"/>
</dbReference>
<evidence type="ECO:0000256" key="3">
    <source>
        <dbReference type="ARBA" id="ARBA00022833"/>
    </source>
</evidence>
<dbReference type="Pfam" id="PF04828">
    <property type="entry name" value="GFA"/>
    <property type="match status" value="1"/>
</dbReference>
<evidence type="ECO:0000256" key="2">
    <source>
        <dbReference type="ARBA" id="ARBA00022723"/>
    </source>
</evidence>
<dbReference type="PANTHER" id="PTHR33337:SF40">
    <property type="entry name" value="CENP-V_GFA DOMAIN-CONTAINING PROTEIN-RELATED"/>
    <property type="match status" value="1"/>
</dbReference>
<dbReference type="InterPro" id="IPR011057">
    <property type="entry name" value="Mss4-like_sf"/>
</dbReference>
<dbReference type="SUPFAM" id="SSF51316">
    <property type="entry name" value="Mss4-like"/>
    <property type="match status" value="1"/>
</dbReference>
<dbReference type="AlphaFoldDB" id="A0A5J6WS62"/>
<name>A0A5J6WS62_9GAMM</name>
<gene>
    <name evidence="6" type="ORF">FE240_04165</name>
</gene>
<reference evidence="6 7" key="1">
    <citation type="submission" date="2019-05" db="EMBL/GenBank/DDBJ databases">
        <title>OXA-830, a novel chromosomally encoded expanded-spectrum class D beta-lactamase in Aeromonas simiae.</title>
        <authorList>
            <person name="Zhou W."/>
            <person name="Chen Q."/>
        </authorList>
    </citation>
    <scope>NUCLEOTIDE SEQUENCE [LARGE SCALE GENOMIC DNA]</scope>
    <source>
        <strain evidence="6 7">A6</strain>
    </source>
</reference>
<dbReference type="PANTHER" id="PTHR33337">
    <property type="entry name" value="GFA DOMAIN-CONTAINING PROTEIN"/>
    <property type="match status" value="1"/>
</dbReference>
<protein>
    <submittedName>
        <fullName evidence="6">GFA family protein</fullName>
    </submittedName>
</protein>
<keyword evidence="3" id="KW-0862">Zinc</keyword>
<dbReference type="PROSITE" id="PS51891">
    <property type="entry name" value="CENP_V_GFA"/>
    <property type="match status" value="1"/>
</dbReference>
<organism evidence="6 7">
    <name type="scientific">Aeromonas simiae</name>
    <dbReference type="NCBI Taxonomy" id="218936"/>
    <lineage>
        <taxon>Bacteria</taxon>
        <taxon>Pseudomonadati</taxon>
        <taxon>Pseudomonadota</taxon>
        <taxon>Gammaproteobacteria</taxon>
        <taxon>Aeromonadales</taxon>
        <taxon>Aeromonadaceae</taxon>
        <taxon>Aeromonas</taxon>
    </lineage>
</organism>
<dbReference type="GO" id="GO:0046872">
    <property type="term" value="F:metal ion binding"/>
    <property type="evidence" value="ECO:0007669"/>
    <property type="project" value="UniProtKB-KW"/>
</dbReference>
<evidence type="ECO:0000259" key="5">
    <source>
        <dbReference type="PROSITE" id="PS51891"/>
    </source>
</evidence>
<keyword evidence="4" id="KW-0456">Lyase</keyword>
<comment type="similarity">
    <text evidence="1">Belongs to the Gfa family.</text>
</comment>
<evidence type="ECO:0000313" key="6">
    <source>
        <dbReference type="EMBL" id="QFI53959.1"/>
    </source>
</evidence>
<feature type="domain" description="CENP-V/GFA" evidence="5">
    <location>
        <begin position="4"/>
        <end position="119"/>
    </location>
</feature>
<evidence type="ECO:0000256" key="4">
    <source>
        <dbReference type="ARBA" id="ARBA00023239"/>
    </source>
</evidence>
<evidence type="ECO:0000256" key="1">
    <source>
        <dbReference type="ARBA" id="ARBA00005495"/>
    </source>
</evidence>
<dbReference type="KEGG" id="asim:FE240_04165"/>
<dbReference type="EMBL" id="CP040449">
    <property type="protein sequence ID" value="QFI53959.1"/>
    <property type="molecule type" value="Genomic_DNA"/>
</dbReference>
<sequence>MSMLTASCLCGAVQLRLPDRFDYVGHCHCSECRKFTGAAFSSVGGLDAALVTTVRGAEAIALYDKSAETRLAFCRHCGASLYSLKRSSNKLNLRLGILDTPPSQTPTFHIFVGSKAPWHEICDTLPRFTTRPGEE</sequence>